<feature type="compositionally biased region" description="Basic and acidic residues" evidence="14">
    <location>
        <begin position="392"/>
        <end position="402"/>
    </location>
</feature>
<dbReference type="Gene3D" id="3.40.50.720">
    <property type="entry name" value="NAD(P)-binding Rossmann-like Domain"/>
    <property type="match status" value="1"/>
</dbReference>
<evidence type="ECO:0000256" key="2">
    <source>
        <dbReference type="ARBA" id="ARBA00004496"/>
    </source>
</evidence>
<evidence type="ECO:0000256" key="13">
    <source>
        <dbReference type="ARBA" id="ARBA00074830"/>
    </source>
</evidence>
<evidence type="ECO:0000256" key="6">
    <source>
        <dbReference type="ARBA" id="ARBA00022755"/>
    </source>
</evidence>
<sequence>MYQALEIFKQKMIELSRYRWILERCLSLLAIQEGNRIKPLTVKRQTTYHAGFMGSLECLGEEEHMAASCKVLLAGTLSKKLLAEVTEGVAKLKRAPLLVGFLSSTDPPARVYAEWTAKTARENGFSFELREVPREDLEEKILQANTNPNVDGIMVYYPIFGDRQDQYLQQIVDAQKDVEGLSHKYIFNMYQNIRYLDSENTKKSILPCTPLAIIKILEYLQIYNTILPEQNRLHGRTITVINRSEVVGRPLAAILANDGARVYSVDIKDVQEFSRGAGLRKRRHEAVEKVGWTMKDCLPISDIVISGVPGEKFKVPLELLRDGAVCINFSSEKNFDIGVKEKASIYIPAIGKMTIVVLLRNLLRIVNNRVDEKAGELEGKTNTNGVPAGTEMQKETAKKIVKDIAPTTSS</sequence>
<dbReference type="Pfam" id="PF00763">
    <property type="entry name" value="THF_DHG_CYH"/>
    <property type="match status" value="1"/>
</dbReference>
<evidence type="ECO:0000313" key="18">
    <source>
        <dbReference type="Proteomes" id="UP000298493"/>
    </source>
</evidence>
<dbReference type="GO" id="GO:0004487">
    <property type="term" value="F:methylenetetrahydrofolate dehydrogenase (NAD+) activity"/>
    <property type="evidence" value="ECO:0007669"/>
    <property type="project" value="UniProtKB-EC"/>
</dbReference>
<dbReference type="EMBL" id="SNSC02000016">
    <property type="protein sequence ID" value="TID17505.1"/>
    <property type="molecule type" value="Genomic_DNA"/>
</dbReference>
<accession>A0A4Z1P0H9</accession>
<feature type="region of interest" description="Disordered" evidence="14">
    <location>
        <begin position="378"/>
        <end position="410"/>
    </location>
</feature>
<dbReference type="InterPro" id="IPR046346">
    <property type="entry name" value="Aminoacid_DH-like_N_sf"/>
</dbReference>
<keyword evidence="9" id="KW-0539">Nucleus</keyword>
<evidence type="ECO:0000256" key="9">
    <source>
        <dbReference type="ARBA" id="ARBA00023242"/>
    </source>
</evidence>
<dbReference type="GO" id="GO:0006164">
    <property type="term" value="P:purine nucleotide biosynthetic process"/>
    <property type="evidence" value="ECO:0007669"/>
    <property type="project" value="UniProtKB-KW"/>
</dbReference>
<evidence type="ECO:0000256" key="3">
    <source>
        <dbReference type="ARBA" id="ARBA00011738"/>
    </source>
</evidence>
<feature type="domain" description="Tetrahydrofolate dehydrogenase/cyclohydrolase catalytic" evidence="15">
    <location>
        <begin position="76"/>
        <end position="179"/>
    </location>
</feature>
<reference evidence="17 18" key="1">
    <citation type="submission" date="2019-04" db="EMBL/GenBank/DDBJ databases">
        <title>High contiguity whole genome sequence and gene annotation resource for two Venturia nashicola isolates.</title>
        <authorList>
            <person name="Prokchorchik M."/>
            <person name="Won K."/>
            <person name="Lee Y."/>
            <person name="Choi E.D."/>
            <person name="Segonzac C."/>
            <person name="Sohn K.H."/>
        </authorList>
    </citation>
    <scope>NUCLEOTIDE SEQUENCE [LARGE SCALE GENOMIC DNA]</scope>
    <source>
        <strain evidence="17 18">PRI2</strain>
    </source>
</reference>
<comment type="caution">
    <text evidence="17">The sequence shown here is derived from an EMBL/GenBank/DDBJ whole genome shotgun (WGS) entry which is preliminary data.</text>
</comment>
<comment type="similarity">
    <text evidence="11">Belongs to the tetrahydrofolate dehydrogenase/cyclohydrolase family.</text>
</comment>
<evidence type="ECO:0000313" key="17">
    <source>
        <dbReference type="EMBL" id="TID17505.1"/>
    </source>
</evidence>
<feature type="domain" description="Tetrahydrofolate dehydrogenase/cyclohydrolase NAD(P)-binding" evidence="16">
    <location>
        <begin position="207"/>
        <end position="268"/>
    </location>
</feature>
<comment type="subunit">
    <text evidence="3">Homodimer.</text>
</comment>
<comment type="function">
    <text evidence="10">Catalyzes oxidation of cytoplasmic one-carbon units for purine biosynthesis.</text>
</comment>
<evidence type="ECO:0000256" key="5">
    <source>
        <dbReference type="ARBA" id="ARBA00022563"/>
    </source>
</evidence>
<dbReference type="FunFam" id="3.40.50.720:FF:000255">
    <property type="entry name" value="Methylenetetrahydrofolate dehydrogenase"/>
    <property type="match status" value="1"/>
</dbReference>
<dbReference type="PANTHER" id="PTHR48099">
    <property type="entry name" value="C-1-TETRAHYDROFOLATE SYNTHASE, CYTOPLASMIC-RELATED"/>
    <property type="match status" value="1"/>
</dbReference>
<dbReference type="GO" id="GO:0004488">
    <property type="term" value="F:methylenetetrahydrofolate dehydrogenase (NADP+) activity"/>
    <property type="evidence" value="ECO:0007669"/>
    <property type="project" value="InterPro"/>
</dbReference>
<evidence type="ECO:0000256" key="12">
    <source>
        <dbReference type="ARBA" id="ARBA00066980"/>
    </source>
</evidence>
<dbReference type="AlphaFoldDB" id="A0A4Z1P0H9"/>
<dbReference type="GO" id="GO:0006730">
    <property type="term" value="P:one-carbon metabolic process"/>
    <property type="evidence" value="ECO:0007669"/>
    <property type="project" value="UniProtKB-KW"/>
</dbReference>
<dbReference type="Proteomes" id="UP000298493">
    <property type="component" value="Unassembled WGS sequence"/>
</dbReference>
<comment type="subcellular location">
    <subcellularLocation>
        <location evidence="2">Cytoplasm</location>
    </subcellularLocation>
    <subcellularLocation>
        <location evidence="1">Nucleus</location>
    </subcellularLocation>
</comment>
<gene>
    <name evidence="17" type="ORF">E6O75_ATG08251</name>
</gene>
<keyword evidence="6" id="KW-0658">Purine biosynthesis</keyword>
<dbReference type="PRINTS" id="PR00085">
    <property type="entry name" value="THFDHDRGNASE"/>
</dbReference>
<dbReference type="GO" id="GO:0005634">
    <property type="term" value="C:nucleus"/>
    <property type="evidence" value="ECO:0007669"/>
    <property type="project" value="UniProtKB-SubCell"/>
</dbReference>
<dbReference type="SUPFAM" id="SSF53223">
    <property type="entry name" value="Aminoacid dehydrogenase-like, N-terminal domain"/>
    <property type="match status" value="1"/>
</dbReference>
<dbReference type="InterPro" id="IPR020630">
    <property type="entry name" value="THF_DH/CycHdrlase_cat_dom"/>
</dbReference>
<dbReference type="STRING" id="86259.A0A4Z1P0H9"/>
<evidence type="ECO:0000256" key="1">
    <source>
        <dbReference type="ARBA" id="ARBA00004123"/>
    </source>
</evidence>
<dbReference type="InterPro" id="IPR035812">
    <property type="entry name" value="m-THF_DH_NAD-bd"/>
</dbReference>
<dbReference type="GO" id="GO:0009113">
    <property type="term" value="P:purine nucleobase biosynthetic process"/>
    <property type="evidence" value="ECO:0007669"/>
    <property type="project" value="TreeGrafter"/>
</dbReference>
<keyword evidence="4" id="KW-0963">Cytoplasm</keyword>
<keyword evidence="18" id="KW-1185">Reference proteome</keyword>
<keyword evidence="7" id="KW-0560">Oxidoreductase</keyword>
<evidence type="ECO:0000259" key="16">
    <source>
        <dbReference type="Pfam" id="PF02882"/>
    </source>
</evidence>
<dbReference type="InterPro" id="IPR000672">
    <property type="entry name" value="THF_DH/CycHdrlase"/>
</dbReference>
<keyword evidence="8" id="KW-0520">NAD</keyword>
<keyword evidence="5" id="KW-0554">One-carbon metabolism</keyword>
<dbReference type="FunFam" id="3.40.50.10860:FF:000012">
    <property type="entry name" value="Methylenetetrahydrofolate dehydrogenase [NAD(+)]"/>
    <property type="match status" value="1"/>
</dbReference>
<evidence type="ECO:0000256" key="7">
    <source>
        <dbReference type="ARBA" id="ARBA00023002"/>
    </source>
</evidence>
<protein>
    <recommendedName>
        <fullName evidence="13">Methylenetetrahydrofolate dehydrogenase [NAD(+)]</fullName>
        <ecNumber evidence="12">1.5.1.15</ecNumber>
    </recommendedName>
</protein>
<organism evidence="17 18">
    <name type="scientific">Venturia nashicola</name>
    <dbReference type="NCBI Taxonomy" id="86259"/>
    <lineage>
        <taxon>Eukaryota</taxon>
        <taxon>Fungi</taxon>
        <taxon>Dikarya</taxon>
        <taxon>Ascomycota</taxon>
        <taxon>Pezizomycotina</taxon>
        <taxon>Dothideomycetes</taxon>
        <taxon>Pleosporomycetidae</taxon>
        <taxon>Venturiales</taxon>
        <taxon>Venturiaceae</taxon>
        <taxon>Venturia</taxon>
    </lineage>
</organism>
<dbReference type="Gene3D" id="3.40.50.10860">
    <property type="entry name" value="Leucine Dehydrogenase, chain A, domain 1"/>
    <property type="match status" value="1"/>
</dbReference>
<dbReference type="Pfam" id="PF02882">
    <property type="entry name" value="THF_DHG_CYH_C"/>
    <property type="match status" value="1"/>
</dbReference>
<evidence type="ECO:0000256" key="10">
    <source>
        <dbReference type="ARBA" id="ARBA00053076"/>
    </source>
</evidence>
<dbReference type="CDD" id="cd01079">
    <property type="entry name" value="NAD_bind_m-THF_DH"/>
    <property type="match status" value="1"/>
</dbReference>
<evidence type="ECO:0000256" key="8">
    <source>
        <dbReference type="ARBA" id="ARBA00023027"/>
    </source>
</evidence>
<dbReference type="InterPro" id="IPR020631">
    <property type="entry name" value="THF_DH/CycHdrlase_NAD-bd_dom"/>
</dbReference>
<name>A0A4Z1P0H9_9PEZI</name>
<dbReference type="InterPro" id="IPR036291">
    <property type="entry name" value="NAD(P)-bd_dom_sf"/>
</dbReference>
<dbReference type="GO" id="GO:0005829">
    <property type="term" value="C:cytosol"/>
    <property type="evidence" value="ECO:0007669"/>
    <property type="project" value="TreeGrafter"/>
</dbReference>
<proteinExistence type="inferred from homology"/>
<evidence type="ECO:0000256" key="4">
    <source>
        <dbReference type="ARBA" id="ARBA00022490"/>
    </source>
</evidence>
<evidence type="ECO:0000256" key="14">
    <source>
        <dbReference type="SAM" id="MobiDB-lite"/>
    </source>
</evidence>
<dbReference type="EC" id="1.5.1.15" evidence="12"/>
<evidence type="ECO:0000259" key="15">
    <source>
        <dbReference type="Pfam" id="PF00763"/>
    </source>
</evidence>
<evidence type="ECO:0000256" key="11">
    <source>
        <dbReference type="ARBA" id="ARBA00061364"/>
    </source>
</evidence>
<dbReference type="PANTHER" id="PTHR48099:SF3">
    <property type="entry name" value="METHYLENETETRAHYDROFOLATE DEHYDROGENASE [NAD(+)]"/>
    <property type="match status" value="1"/>
</dbReference>
<dbReference type="SUPFAM" id="SSF51735">
    <property type="entry name" value="NAD(P)-binding Rossmann-fold domains"/>
    <property type="match status" value="1"/>
</dbReference>